<dbReference type="Proteomes" id="UP000000249">
    <property type="component" value="Chromosome 2"/>
</dbReference>
<gene>
    <name evidence="8" type="ordered locus">VC0395_0655</name>
</gene>
<dbReference type="eggNOG" id="COG3658">
    <property type="taxonomic scope" value="Bacteria"/>
</dbReference>
<dbReference type="KEGG" id="vco:VC0395_0655"/>
<dbReference type="GO" id="GO:0020037">
    <property type="term" value="F:heme binding"/>
    <property type="evidence" value="ECO:0007669"/>
    <property type="project" value="TreeGrafter"/>
</dbReference>
<evidence type="ECO:0000256" key="6">
    <source>
        <dbReference type="SAM" id="Phobius"/>
    </source>
</evidence>
<feature type="transmembrane region" description="Helical" evidence="6">
    <location>
        <begin position="9"/>
        <end position="29"/>
    </location>
</feature>
<dbReference type="Pfam" id="PF01292">
    <property type="entry name" value="Ni_hydr_CYTB"/>
    <property type="match status" value="1"/>
</dbReference>
<evidence type="ECO:0000256" key="1">
    <source>
        <dbReference type="ARBA" id="ARBA00004651"/>
    </source>
</evidence>
<evidence type="ECO:0000256" key="2">
    <source>
        <dbReference type="ARBA" id="ARBA00022475"/>
    </source>
</evidence>
<feature type="transmembrane region" description="Helical" evidence="6">
    <location>
        <begin position="134"/>
        <end position="152"/>
    </location>
</feature>
<evidence type="ECO:0000256" key="3">
    <source>
        <dbReference type="ARBA" id="ARBA00022692"/>
    </source>
</evidence>
<feature type="transmembrane region" description="Helical" evidence="6">
    <location>
        <begin position="35"/>
        <end position="53"/>
    </location>
</feature>
<feature type="domain" description="Cytochrome b561 bacterial/Ni-hydrogenase" evidence="7">
    <location>
        <begin position="7"/>
        <end position="156"/>
    </location>
</feature>
<evidence type="ECO:0000313" key="9">
    <source>
        <dbReference type="Proteomes" id="UP000000249"/>
    </source>
</evidence>
<dbReference type="RefSeq" id="WP_001118400.1">
    <property type="nucleotide sequence ID" value="NC_009456.1"/>
</dbReference>
<dbReference type="EMBL" id="CP000626">
    <property type="protein sequence ID" value="ABQ19428.1"/>
    <property type="molecule type" value="Genomic_DNA"/>
</dbReference>
<evidence type="ECO:0000256" key="4">
    <source>
        <dbReference type="ARBA" id="ARBA00022989"/>
    </source>
</evidence>
<dbReference type="GO" id="GO:0022904">
    <property type="term" value="P:respiratory electron transport chain"/>
    <property type="evidence" value="ECO:0007669"/>
    <property type="project" value="InterPro"/>
</dbReference>
<dbReference type="FunFam" id="1.20.950.20:FF:000009">
    <property type="entry name" value="Cytochrome b"/>
    <property type="match status" value="1"/>
</dbReference>
<protein>
    <recommendedName>
        <fullName evidence="7">Cytochrome b561 bacterial/Ni-hydrogenase domain-containing protein</fullName>
    </recommendedName>
</protein>
<dbReference type="PANTHER" id="PTHR30485">
    <property type="entry name" value="NI/FE-HYDROGENASE 1 B-TYPE CYTOCHROME SUBUNIT"/>
    <property type="match status" value="1"/>
</dbReference>
<dbReference type="GO" id="GO:0005886">
    <property type="term" value="C:plasma membrane"/>
    <property type="evidence" value="ECO:0007669"/>
    <property type="project" value="UniProtKB-SubCell"/>
</dbReference>
<accession>A0A0H3AGB4</accession>
<name>A0A0H3AGB4_VIBC3</name>
<proteinExistence type="predicted"/>
<dbReference type="SUPFAM" id="SSF81342">
    <property type="entry name" value="Transmembrane di-heme cytochromes"/>
    <property type="match status" value="1"/>
</dbReference>
<keyword evidence="5 6" id="KW-0472">Membrane</keyword>
<keyword evidence="3 6" id="KW-0812">Transmembrane</keyword>
<evidence type="ECO:0000313" key="8">
    <source>
        <dbReference type="EMBL" id="ABQ19428.1"/>
    </source>
</evidence>
<dbReference type="PATRIC" id="fig|345073.21.peg.3337"/>
<dbReference type="InterPro" id="IPR011577">
    <property type="entry name" value="Cyt_b561_bac/Ni-Hgenase"/>
</dbReference>
<comment type="subcellular location">
    <subcellularLocation>
        <location evidence="1">Cell membrane</location>
        <topology evidence="1">Multi-pass membrane protein</topology>
    </subcellularLocation>
</comment>
<sequence>MAKPYTWDLFVRVTHWLVAALFLANFFAIEEGSDLHEWVGYVVMGAIILRLGWGGITHSPARLTAFTPSIPKAIEHIKEVVRTKQDNHTGHNPAGAIMIWAMWFLLLATGLSGWMSEWDLFWGEDWIKEVHETLANLTMAAVAVHVSAVIIMSKFTGHPYVHGMLIGHKTSSQNSEQS</sequence>
<dbReference type="KEGG" id="vcr:VC395_A0596"/>
<dbReference type="Gene3D" id="1.20.950.20">
    <property type="entry name" value="Transmembrane di-heme cytochromes, Chain C"/>
    <property type="match status" value="1"/>
</dbReference>
<evidence type="ECO:0000259" key="7">
    <source>
        <dbReference type="Pfam" id="PF01292"/>
    </source>
</evidence>
<dbReference type="InterPro" id="IPR016174">
    <property type="entry name" value="Di-haem_cyt_TM"/>
</dbReference>
<keyword evidence="2" id="KW-1003">Cell membrane</keyword>
<dbReference type="PANTHER" id="PTHR30485:SF2">
    <property type="entry name" value="BLL0597 PROTEIN"/>
    <property type="match status" value="1"/>
</dbReference>
<dbReference type="InterPro" id="IPR051542">
    <property type="entry name" value="Hydrogenase_cytochrome"/>
</dbReference>
<dbReference type="GO" id="GO:0009055">
    <property type="term" value="F:electron transfer activity"/>
    <property type="evidence" value="ECO:0007669"/>
    <property type="project" value="InterPro"/>
</dbReference>
<organism evidence="8 9">
    <name type="scientific">Vibrio cholerae serotype O1 (strain ATCC 39541 / Classical Ogawa 395 / O395)</name>
    <dbReference type="NCBI Taxonomy" id="345073"/>
    <lineage>
        <taxon>Bacteria</taxon>
        <taxon>Pseudomonadati</taxon>
        <taxon>Pseudomonadota</taxon>
        <taxon>Gammaproteobacteria</taxon>
        <taxon>Vibrionales</taxon>
        <taxon>Vibrionaceae</taxon>
        <taxon>Vibrio</taxon>
    </lineage>
</organism>
<feature type="transmembrane region" description="Helical" evidence="6">
    <location>
        <begin position="94"/>
        <end position="114"/>
    </location>
</feature>
<dbReference type="OrthoDB" id="196472at2"/>
<dbReference type="AlphaFoldDB" id="A0A0H3AGB4"/>
<reference evidence="8 9" key="1">
    <citation type="submission" date="2007-03" db="EMBL/GenBank/DDBJ databases">
        <authorList>
            <person name="Heidelberg J."/>
        </authorList>
    </citation>
    <scope>NUCLEOTIDE SEQUENCE [LARGE SCALE GENOMIC DNA]</scope>
    <source>
        <strain evidence="9">ATCC 39541 / Classical Ogawa 395 / O395</strain>
    </source>
</reference>
<keyword evidence="4 6" id="KW-1133">Transmembrane helix</keyword>
<evidence type="ECO:0000256" key="5">
    <source>
        <dbReference type="ARBA" id="ARBA00023136"/>
    </source>
</evidence>